<keyword evidence="3" id="KW-1185">Reference proteome</keyword>
<reference evidence="3" key="1">
    <citation type="journal article" date="2012" name="Proc. Natl. Acad. Sci. U.S.A.">
        <title>Genome sequence of the button mushroom Agaricus bisporus reveals mechanisms governing adaptation to a humic-rich ecological niche.</title>
        <authorList>
            <person name="Morin E."/>
            <person name="Kohler A."/>
            <person name="Baker A.R."/>
            <person name="Foulongne-Oriol M."/>
            <person name="Lombard V."/>
            <person name="Nagy L.G."/>
            <person name="Ohm R.A."/>
            <person name="Patyshakuliyeva A."/>
            <person name="Brun A."/>
            <person name="Aerts A.L."/>
            <person name="Bailey A.M."/>
            <person name="Billette C."/>
            <person name="Coutinho P.M."/>
            <person name="Deakin G."/>
            <person name="Doddapaneni H."/>
            <person name="Floudas D."/>
            <person name="Grimwood J."/>
            <person name="Hilden K."/>
            <person name="Kuees U."/>
            <person name="LaButti K.M."/>
            <person name="Lapidus A."/>
            <person name="Lindquist E.A."/>
            <person name="Lucas S.M."/>
            <person name="Murat C."/>
            <person name="Riley R.W."/>
            <person name="Salamov A.A."/>
            <person name="Schmutz J."/>
            <person name="Subramanian V."/>
            <person name="Woesten H.A.B."/>
            <person name="Xu J."/>
            <person name="Eastwood D.C."/>
            <person name="Foster G.D."/>
            <person name="Sonnenberg A.S."/>
            <person name="Cullen D."/>
            <person name="de Vries R.P."/>
            <person name="Lundell T."/>
            <person name="Hibbett D.S."/>
            <person name="Henrissat B."/>
            <person name="Burton K.S."/>
            <person name="Kerrigan R.W."/>
            <person name="Challen M.P."/>
            <person name="Grigoriev I.V."/>
            <person name="Martin F."/>
        </authorList>
    </citation>
    <scope>NUCLEOTIDE SEQUENCE [LARGE SCALE GENOMIC DNA]</scope>
    <source>
        <strain evidence="3">JB137-S8 / ATCC MYA-4627 / FGSC 10392</strain>
    </source>
</reference>
<dbReference type="OrthoDB" id="3357408at2759"/>
<proteinExistence type="predicted"/>
<dbReference type="OMA" id="VWRIWRT"/>
<feature type="transmembrane region" description="Helical" evidence="1">
    <location>
        <begin position="48"/>
        <end position="72"/>
    </location>
</feature>
<dbReference type="EMBL" id="JH971396">
    <property type="protein sequence ID" value="EKM77395.1"/>
    <property type="molecule type" value="Genomic_DNA"/>
</dbReference>
<organism evidence="2 3">
    <name type="scientific">Agaricus bisporus var. burnettii (strain JB137-S8 / ATCC MYA-4627 / FGSC 10392)</name>
    <name type="common">White button mushroom</name>
    <dbReference type="NCBI Taxonomy" id="597362"/>
    <lineage>
        <taxon>Eukaryota</taxon>
        <taxon>Fungi</taxon>
        <taxon>Dikarya</taxon>
        <taxon>Basidiomycota</taxon>
        <taxon>Agaricomycotina</taxon>
        <taxon>Agaricomycetes</taxon>
        <taxon>Agaricomycetidae</taxon>
        <taxon>Agaricales</taxon>
        <taxon>Agaricineae</taxon>
        <taxon>Agaricaceae</taxon>
        <taxon>Agaricus</taxon>
    </lineage>
</organism>
<dbReference type="Proteomes" id="UP000008493">
    <property type="component" value="Unassembled WGS sequence"/>
</dbReference>
<accession>K5XRA5</accession>
<evidence type="ECO:0000313" key="3">
    <source>
        <dbReference type="Proteomes" id="UP000008493"/>
    </source>
</evidence>
<keyword evidence="1" id="KW-0472">Membrane</keyword>
<dbReference type="HOGENOM" id="CLU_044614_1_0_1"/>
<feature type="transmembrane region" description="Helical" evidence="1">
    <location>
        <begin position="246"/>
        <end position="266"/>
    </location>
</feature>
<sequence length="313" mass="35046">MFPIDAAQLAGILCETFFYGIYLVTCGFCAQTLLLMGSSNQSERRVRWMMASFAITFFLVSTWDVSIGILHLFRAFIAAEDPLVEFNKVADWINIARALNQSFTVLLSDFILIYRCWIVYGRRWLIVTPSIVLYLGAIAMTIKVTEIEVNPHAVQPVTMAICPWNTTMFGVNAAQNVLTTSMLVWRIWRTGKEVDRCINYPEDSGLNAYRPRYIQKSMRAIVESGLIYTTTVFVTFLVSATGSNAIYIPADMSLQTAGIVFNLIIVRSIGRNNQKPHIGIAGPGSGRITPMFPPTVIDASGDLEQNQARKFKQ</sequence>
<dbReference type="AlphaFoldDB" id="K5XRA5"/>
<keyword evidence="1" id="KW-1133">Transmembrane helix</keyword>
<gene>
    <name evidence="2" type="ORF">AGABI1DRAFT_130477</name>
</gene>
<protein>
    <submittedName>
        <fullName evidence="2">Uncharacterized protein</fullName>
    </submittedName>
</protein>
<dbReference type="GeneID" id="18827221"/>
<name>K5XRA5_AGABU</name>
<dbReference type="KEGG" id="abp:AGABI1DRAFT130477"/>
<dbReference type="InParanoid" id="K5XRA5"/>
<evidence type="ECO:0000313" key="2">
    <source>
        <dbReference type="EMBL" id="EKM77395.1"/>
    </source>
</evidence>
<feature type="transmembrane region" description="Helical" evidence="1">
    <location>
        <begin position="164"/>
        <end position="188"/>
    </location>
</feature>
<keyword evidence="1" id="KW-0812">Transmembrane</keyword>
<evidence type="ECO:0000256" key="1">
    <source>
        <dbReference type="SAM" id="Phobius"/>
    </source>
</evidence>
<feature type="transmembrane region" description="Helical" evidence="1">
    <location>
        <begin position="17"/>
        <end position="36"/>
    </location>
</feature>
<feature type="transmembrane region" description="Helical" evidence="1">
    <location>
        <begin position="220"/>
        <end position="240"/>
    </location>
</feature>
<dbReference type="RefSeq" id="XP_007332033.1">
    <property type="nucleotide sequence ID" value="XM_007331971.1"/>
</dbReference>
<dbReference type="eggNOG" id="ENOG502SRBB">
    <property type="taxonomic scope" value="Eukaryota"/>
</dbReference>
<feature type="transmembrane region" description="Helical" evidence="1">
    <location>
        <begin position="124"/>
        <end position="144"/>
    </location>
</feature>